<dbReference type="Gramene" id="TKW09452">
    <property type="protein sequence ID" value="TKW09452"/>
    <property type="gene ID" value="SEVIR_6G095450v2"/>
</dbReference>
<dbReference type="OMA" id="EMSCGPI"/>
<accession>A0A4U6U3K4</accession>
<evidence type="ECO:0000313" key="1">
    <source>
        <dbReference type="EMBL" id="TKW09452.1"/>
    </source>
</evidence>
<evidence type="ECO:0000313" key="2">
    <source>
        <dbReference type="Proteomes" id="UP000298652"/>
    </source>
</evidence>
<protein>
    <submittedName>
        <fullName evidence="1">Uncharacterized protein</fullName>
    </submittedName>
</protein>
<name>A0A4U6U3K4_SETVI</name>
<dbReference type="EMBL" id="CM016557">
    <property type="protein sequence ID" value="TKW09452.1"/>
    <property type="molecule type" value="Genomic_DNA"/>
</dbReference>
<reference evidence="1" key="1">
    <citation type="submission" date="2019-03" db="EMBL/GenBank/DDBJ databases">
        <title>WGS assembly of Setaria viridis.</title>
        <authorList>
            <person name="Huang P."/>
            <person name="Jenkins J."/>
            <person name="Grimwood J."/>
            <person name="Barry K."/>
            <person name="Healey A."/>
            <person name="Mamidi S."/>
            <person name="Sreedasyam A."/>
            <person name="Shu S."/>
            <person name="Feldman M."/>
            <person name="Wu J."/>
            <person name="Yu Y."/>
            <person name="Chen C."/>
            <person name="Johnson J."/>
            <person name="Rokhsar D."/>
            <person name="Baxter I."/>
            <person name="Schmutz J."/>
            <person name="Brutnell T."/>
            <person name="Kellogg E."/>
        </authorList>
    </citation>
    <scope>NUCLEOTIDE SEQUENCE [LARGE SCALE GENOMIC DNA]</scope>
</reference>
<proteinExistence type="predicted"/>
<keyword evidence="2" id="KW-1185">Reference proteome</keyword>
<organism evidence="1 2">
    <name type="scientific">Setaria viridis</name>
    <name type="common">Green bristlegrass</name>
    <name type="synonym">Setaria italica subsp. viridis</name>
    <dbReference type="NCBI Taxonomy" id="4556"/>
    <lineage>
        <taxon>Eukaryota</taxon>
        <taxon>Viridiplantae</taxon>
        <taxon>Streptophyta</taxon>
        <taxon>Embryophyta</taxon>
        <taxon>Tracheophyta</taxon>
        <taxon>Spermatophyta</taxon>
        <taxon>Magnoliopsida</taxon>
        <taxon>Liliopsida</taxon>
        <taxon>Poales</taxon>
        <taxon>Poaceae</taxon>
        <taxon>PACMAD clade</taxon>
        <taxon>Panicoideae</taxon>
        <taxon>Panicodae</taxon>
        <taxon>Paniceae</taxon>
        <taxon>Cenchrinae</taxon>
        <taxon>Setaria</taxon>
    </lineage>
</organism>
<dbReference type="Proteomes" id="UP000298652">
    <property type="component" value="Chromosome 6"/>
</dbReference>
<gene>
    <name evidence="1" type="ORF">SEVIR_6G095450v2</name>
</gene>
<sequence>MLSPVHPASPSVSLARGREAAACDALASTNALWVRSGAPARRRGPLMRGKACYEMSCGPIAARGALVPGHATPMVFSQRARVRGH</sequence>
<dbReference type="AlphaFoldDB" id="A0A4U6U3K4"/>